<dbReference type="InterPro" id="IPR003772">
    <property type="entry name" value="YceD"/>
</dbReference>
<comment type="function">
    <text evidence="1">Plays a role in synthesis, processing and/or stability of 23S rRNA.</text>
</comment>
<evidence type="ECO:0000313" key="8">
    <source>
        <dbReference type="Proteomes" id="UP000220629"/>
    </source>
</evidence>
<evidence type="ECO:0000256" key="1">
    <source>
        <dbReference type="ARBA" id="ARBA00002868"/>
    </source>
</evidence>
<organism evidence="7 8">
    <name type="scientific">Burkholderia gladioli</name>
    <name type="common">Pseudomonas marginata</name>
    <name type="synonym">Phytomonas marginata</name>
    <dbReference type="NCBI Taxonomy" id="28095"/>
    <lineage>
        <taxon>Bacteria</taxon>
        <taxon>Pseudomonadati</taxon>
        <taxon>Pseudomonadota</taxon>
        <taxon>Betaproteobacteria</taxon>
        <taxon>Burkholderiales</taxon>
        <taxon>Burkholderiaceae</taxon>
        <taxon>Burkholderia</taxon>
    </lineage>
</organism>
<accession>A0A2A7S6K8</accession>
<reference evidence="8" key="1">
    <citation type="submission" date="2017-09" db="EMBL/GenBank/DDBJ databases">
        <title>FDA dAtabase for Regulatory Grade micrObial Sequences (FDA-ARGOS): Supporting development and validation of Infectious Disease Dx tests.</title>
        <authorList>
            <person name="Minogue T."/>
            <person name="Wolcott M."/>
            <person name="Wasieloski L."/>
            <person name="Aguilar W."/>
            <person name="Moore D."/>
            <person name="Tallon L."/>
            <person name="Sadzewicz L."/>
            <person name="Ott S."/>
            <person name="Zhao X."/>
            <person name="Nagaraj S."/>
            <person name="Vavikolanu K."/>
            <person name="Aluvathingal J."/>
            <person name="Nadendla S."/>
            <person name="Sichtig H."/>
        </authorList>
    </citation>
    <scope>NUCLEOTIDE SEQUENCE [LARGE SCALE GENOMIC DNA]</scope>
    <source>
        <strain evidence="8">FDAARGOS_390</strain>
    </source>
</reference>
<dbReference type="RefSeq" id="WP_098154399.1">
    <property type="nucleotide sequence ID" value="NZ_CADEXJ010000006.1"/>
</dbReference>
<dbReference type="Pfam" id="PF02620">
    <property type="entry name" value="YceD"/>
    <property type="match status" value="1"/>
</dbReference>
<dbReference type="EMBL" id="PDDY01000004">
    <property type="protein sequence ID" value="PEH39196.1"/>
    <property type="molecule type" value="Genomic_DNA"/>
</dbReference>
<dbReference type="InterPro" id="IPR039255">
    <property type="entry name" value="YceD_bac"/>
</dbReference>
<comment type="caution">
    <text evidence="7">The sequence shown here is derived from an EMBL/GenBank/DDBJ whole genome shotgun (WGS) entry which is preliminary data.</text>
</comment>
<dbReference type="GO" id="GO:0042254">
    <property type="term" value="P:ribosome biogenesis"/>
    <property type="evidence" value="ECO:0007669"/>
    <property type="project" value="UniProtKB-KW"/>
</dbReference>
<evidence type="ECO:0000313" key="7">
    <source>
        <dbReference type="EMBL" id="PEH39196.1"/>
    </source>
</evidence>
<evidence type="ECO:0000256" key="6">
    <source>
        <dbReference type="SAM" id="MobiDB-lite"/>
    </source>
</evidence>
<comment type="similarity">
    <text evidence="2">Belongs to the DUF177 domain family.</text>
</comment>
<name>A0A2A7S6K8_BURGA</name>
<dbReference type="GO" id="GO:0005829">
    <property type="term" value="C:cytosol"/>
    <property type="evidence" value="ECO:0007669"/>
    <property type="project" value="TreeGrafter"/>
</dbReference>
<evidence type="ECO:0000256" key="2">
    <source>
        <dbReference type="ARBA" id="ARBA00010740"/>
    </source>
</evidence>
<dbReference type="PANTHER" id="PTHR38099">
    <property type="entry name" value="LARGE RIBOSOMAL RNA SUBUNIT ACCUMULATION PROTEIN YCED"/>
    <property type="match status" value="1"/>
</dbReference>
<gene>
    <name evidence="7" type="ORF">CRM94_33400</name>
</gene>
<sequence>MNPSSGKPAVSLDPHLVDLFEFARSARQSAGAVRLSQLPRMLNEVPADAPDRDATFTWQAEGSTQSELQDDGSEGQQPYLRLALHGAAWLECQRCMTPYQQAFDIDMVYRIVATEEEAEAIPLDENDEVDVIVGSRQFDLVDLIEEELLLSLPLVPKHEVCPSVHESLTSGVSGPAADAEAFDEAEESAGDEAGGEAGGEARPNPFAALEALKRDGDKKH</sequence>
<dbReference type="Proteomes" id="UP000220629">
    <property type="component" value="Unassembled WGS sequence"/>
</dbReference>
<feature type="region of interest" description="Disordered" evidence="6">
    <location>
        <begin position="165"/>
        <end position="206"/>
    </location>
</feature>
<feature type="compositionally biased region" description="Acidic residues" evidence="6">
    <location>
        <begin position="180"/>
        <end position="194"/>
    </location>
</feature>
<evidence type="ECO:0000256" key="4">
    <source>
        <dbReference type="ARBA" id="ARBA00022517"/>
    </source>
</evidence>
<dbReference type="AlphaFoldDB" id="A0A2A7S6K8"/>
<proteinExistence type="inferred from homology"/>
<protein>
    <recommendedName>
        <fullName evidence="3">Large ribosomal RNA subunit accumulation protein YceD</fullName>
    </recommendedName>
    <alternativeName>
        <fullName evidence="5">23S rRNA accumulation protein YceD</fullName>
    </alternativeName>
</protein>
<evidence type="ECO:0000256" key="3">
    <source>
        <dbReference type="ARBA" id="ARBA00015716"/>
    </source>
</evidence>
<dbReference type="PANTHER" id="PTHR38099:SF1">
    <property type="entry name" value="LARGE RIBOSOMAL RNA SUBUNIT ACCUMULATION PROTEIN YCED"/>
    <property type="match status" value="1"/>
</dbReference>
<evidence type="ECO:0000256" key="5">
    <source>
        <dbReference type="ARBA" id="ARBA00031841"/>
    </source>
</evidence>
<keyword evidence="4" id="KW-0690">Ribosome biogenesis</keyword>